<dbReference type="CDD" id="cd00719">
    <property type="entry name" value="GIY-YIG_SF"/>
    <property type="match status" value="1"/>
</dbReference>
<evidence type="ECO:0000313" key="4">
    <source>
        <dbReference type="EMBL" id="BAM03898.1"/>
    </source>
</evidence>
<dbReference type="RefSeq" id="WP_014437116.1">
    <property type="nucleotide sequence ID" value="NC_017080.1"/>
</dbReference>
<sequence>MAKKRTWPEAIEQVLRDEGGPLHYVEITERIVAGGLKETSGATPAATVAANLSTSLHNDPKTPFVRAGKPGSGLFRLRTSGEPAPEPVATDEQEAEPQYRVISSFGMYWAKENVDWTLTRPPLLGEADGATKQVNFHDQQGVYLLYDGREVIYVGRSEKDCIGARLRAHTRNRLARRWDRFSWFGVRPVTEAGKLIDVPGGATVDAVVPALEAVLIEALEPRQNFQRGDGLKAVEYVQVVDPKLKKKRLMQSLAEI</sequence>
<dbReference type="KEGG" id="phm:PSMK_17390"/>
<dbReference type="AlphaFoldDB" id="I0IF60"/>
<keyword evidence="1" id="KW-0804">Transcription</keyword>
<dbReference type="PROSITE" id="PS51913">
    <property type="entry name" value="HTH_HARE"/>
    <property type="match status" value="1"/>
</dbReference>
<accession>I0IF60</accession>
<evidence type="ECO:0000256" key="1">
    <source>
        <dbReference type="ARBA" id="ARBA00023163"/>
    </source>
</evidence>
<gene>
    <name evidence="4" type="ordered locus">PSMK_17390</name>
</gene>
<dbReference type="PROSITE" id="PS50164">
    <property type="entry name" value="GIY_YIG"/>
    <property type="match status" value="1"/>
</dbReference>
<dbReference type="InterPro" id="IPR007759">
    <property type="entry name" value="Asxl_HARE-HTH"/>
</dbReference>
<dbReference type="eggNOG" id="COG0322">
    <property type="taxonomic scope" value="Bacteria"/>
</dbReference>
<keyword evidence="5" id="KW-1185">Reference proteome</keyword>
<feature type="domain" description="HTH HARE-type" evidence="3">
    <location>
        <begin position="5"/>
        <end position="80"/>
    </location>
</feature>
<dbReference type="GO" id="GO:0006355">
    <property type="term" value="P:regulation of DNA-templated transcription"/>
    <property type="evidence" value="ECO:0007669"/>
    <property type="project" value="InterPro"/>
</dbReference>
<dbReference type="HOGENOM" id="CLU_096095_0_0_0"/>
<evidence type="ECO:0000259" key="3">
    <source>
        <dbReference type="PROSITE" id="PS51913"/>
    </source>
</evidence>
<feature type="domain" description="GIY-YIG" evidence="2">
    <location>
        <begin position="138"/>
        <end position="225"/>
    </location>
</feature>
<dbReference type="Pfam" id="PF05066">
    <property type="entry name" value="HARE-HTH"/>
    <property type="match status" value="1"/>
</dbReference>
<dbReference type="OrthoDB" id="34413at2"/>
<dbReference type="STRING" id="1142394.PSMK_17390"/>
<reference evidence="4 5" key="1">
    <citation type="submission" date="2012-02" db="EMBL/GenBank/DDBJ databases">
        <title>Complete genome sequence of Phycisphaera mikurensis NBRC 102666.</title>
        <authorList>
            <person name="Ankai A."/>
            <person name="Hosoyama A."/>
            <person name="Terui Y."/>
            <person name="Sekine M."/>
            <person name="Fukai R."/>
            <person name="Kato Y."/>
            <person name="Nakamura S."/>
            <person name="Yamada-Narita S."/>
            <person name="Kawakoshi A."/>
            <person name="Fukunaga Y."/>
            <person name="Yamazaki S."/>
            <person name="Fujita N."/>
        </authorList>
    </citation>
    <scope>NUCLEOTIDE SEQUENCE [LARGE SCALE GENOMIC DNA]</scope>
    <source>
        <strain evidence="5">NBRC 102666 / KCTC 22515 / FYK2301M01</strain>
    </source>
</reference>
<protein>
    <submittedName>
        <fullName evidence="4">Uncharacterized protein</fullName>
    </submittedName>
</protein>
<organism evidence="4 5">
    <name type="scientific">Phycisphaera mikurensis (strain NBRC 102666 / KCTC 22515 / FYK2301M01)</name>
    <dbReference type="NCBI Taxonomy" id="1142394"/>
    <lineage>
        <taxon>Bacteria</taxon>
        <taxon>Pseudomonadati</taxon>
        <taxon>Planctomycetota</taxon>
        <taxon>Phycisphaerae</taxon>
        <taxon>Phycisphaerales</taxon>
        <taxon>Phycisphaeraceae</taxon>
        <taxon>Phycisphaera</taxon>
    </lineage>
</organism>
<dbReference type="EMBL" id="AP012338">
    <property type="protein sequence ID" value="BAM03898.1"/>
    <property type="molecule type" value="Genomic_DNA"/>
</dbReference>
<dbReference type="InterPro" id="IPR000305">
    <property type="entry name" value="GIY-YIG_endonuc"/>
</dbReference>
<dbReference type="Proteomes" id="UP000007881">
    <property type="component" value="Chromosome"/>
</dbReference>
<proteinExistence type="predicted"/>
<name>I0IF60_PHYMF</name>
<evidence type="ECO:0000259" key="2">
    <source>
        <dbReference type="PROSITE" id="PS50164"/>
    </source>
</evidence>
<evidence type="ECO:0000313" key="5">
    <source>
        <dbReference type="Proteomes" id="UP000007881"/>
    </source>
</evidence>